<evidence type="ECO:0000256" key="3">
    <source>
        <dbReference type="SAM" id="MobiDB-lite"/>
    </source>
</evidence>
<reference evidence="4 5" key="1">
    <citation type="submission" date="2023-05" db="EMBL/GenBank/DDBJ databases">
        <title>Lithophilousrod everest ZFBP1038 complete genpme.</title>
        <authorList>
            <person name="Tian M."/>
        </authorList>
    </citation>
    <scope>NUCLEOTIDE SEQUENCE [LARGE SCALE GENOMIC DNA]</scope>
    <source>
        <strain evidence="4 5">ZFBP1038</strain>
    </source>
</reference>
<evidence type="ECO:0000313" key="4">
    <source>
        <dbReference type="EMBL" id="WGW11762.1"/>
    </source>
</evidence>
<sequence>MAKLWKLPASRLGVMSVLVLCGLMLVTSIRLSAGTELRSEDTDFADLIRGQSQQANELSAEIGDLQAEVDALTAKEAVRDDDVATAQQQSAELETASGLSDASGPGLTVTLDDAPRERAQPDGVSPNDLVIHQQDVQSVVNALWAGGAEAVSIQGQRLITTSAVRCVGNTLRLNGRVYSPPYKISAVGSQGSLRSALDASREIDIYLQYVDLVGLGWSVQNHSDLKMQPYEGGLELRYAKVAG</sequence>
<dbReference type="EMBL" id="CP090958">
    <property type="protein sequence ID" value="WGW11762.1"/>
    <property type="molecule type" value="Genomic_DNA"/>
</dbReference>
<evidence type="ECO:0000256" key="2">
    <source>
        <dbReference type="SAM" id="Coils"/>
    </source>
</evidence>
<keyword evidence="2" id="KW-0175">Coiled coil</keyword>
<evidence type="ECO:0000256" key="1">
    <source>
        <dbReference type="ARBA" id="ARBA00009108"/>
    </source>
</evidence>
<comment type="similarity">
    <text evidence="1">Belongs to the UPF0749 family.</text>
</comment>
<dbReference type="InterPro" id="IPR010273">
    <property type="entry name" value="DUF881"/>
</dbReference>
<evidence type="ECO:0000313" key="5">
    <source>
        <dbReference type="Proteomes" id="UP001209083"/>
    </source>
</evidence>
<accession>A0ABY8QRY0</accession>
<gene>
    <name evidence="4" type="ORF">LWF01_16965</name>
</gene>
<feature type="coiled-coil region" evidence="2">
    <location>
        <begin position="48"/>
        <end position="75"/>
    </location>
</feature>
<dbReference type="PANTHER" id="PTHR37313">
    <property type="entry name" value="UPF0749 PROTEIN RV1825"/>
    <property type="match status" value="1"/>
</dbReference>
<proteinExistence type="inferred from homology"/>
<organism evidence="4 5">
    <name type="scientific">Saxibacter everestensis</name>
    <dbReference type="NCBI Taxonomy" id="2909229"/>
    <lineage>
        <taxon>Bacteria</taxon>
        <taxon>Bacillati</taxon>
        <taxon>Actinomycetota</taxon>
        <taxon>Actinomycetes</taxon>
        <taxon>Micrococcales</taxon>
        <taxon>Brevibacteriaceae</taxon>
        <taxon>Saxibacter</taxon>
    </lineage>
</organism>
<dbReference type="RefSeq" id="WP_349638553.1">
    <property type="nucleotide sequence ID" value="NZ_CP090958.1"/>
</dbReference>
<dbReference type="Gene3D" id="3.30.70.1880">
    <property type="entry name" value="Protein of unknown function DUF881"/>
    <property type="match status" value="1"/>
</dbReference>
<protein>
    <submittedName>
        <fullName evidence="4">DUF881 domain-containing protein</fullName>
    </submittedName>
</protein>
<dbReference type="PANTHER" id="PTHR37313:SF4">
    <property type="entry name" value="CONSERVED MEMBRANE PROTEIN-RELATED"/>
    <property type="match status" value="1"/>
</dbReference>
<feature type="compositionally biased region" description="Polar residues" evidence="3">
    <location>
        <begin position="87"/>
        <end position="100"/>
    </location>
</feature>
<name>A0ABY8QRY0_9MICO</name>
<dbReference type="Proteomes" id="UP001209083">
    <property type="component" value="Chromosome"/>
</dbReference>
<keyword evidence="5" id="KW-1185">Reference proteome</keyword>
<dbReference type="Pfam" id="PF05949">
    <property type="entry name" value="DUF881"/>
    <property type="match status" value="1"/>
</dbReference>
<feature type="region of interest" description="Disordered" evidence="3">
    <location>
        <begin position="87"/>
        <end position="127"/>
    </location>
</feature>